<dbReference type="InterPro" id="IPR023091">
    <property type="entry name" value="MetalPrtase_cat_dom_sf_prd"/>
</dbReference>
<evidence type="ECO:0000256" key="5">
    <source>
        <dbReference type="ARBA" id="ARBA00022801"/>
    </source>
</evidence>
<comment type="cofactor">
    <cofactor evidence="7">
        <name>Zn(2+)</name>
        <dbReference type="ChEBI" id="CHEBI:29105"/>
    </cofactor>
    <text evidence="7">Binds 1 zinc ion.</text>
</comment>
<dbReference type="SUPFAM" id="SSF55486">
    <property type="entry name" value="Metalloproteases ('zincins'), catalytic domain"/>
    <property type="match status" value="1"/>
</dbReference>
<dbReference type="PANTHER" id="PTHR46986">
    <property type="entry name" value="ENDORIBONUCLEASE YBEY, CHLOROPLASTIC"/>
    <property type="match status" value="1"/>
</dbReference>
<feature type="binding site" evidence="7">
    <location>
        <position position="134"/>
    </location>
    <ligand>
        <name>Zn(2+)</name>
        <dbReference type="ChEBI" id="CHEBI:29105"/>
        <note>catalytic</note>
    </ligand>
</feature>
<evidence type="ECO:0000256" key="3">
    <source>
        <dbReference type="ARBA" id="ARBA00022723"/>
    </source>
</evidence>
<keyword evidence="10" id="KW-1185">Reference proteome</keyword>
<dbReference type="OrthoDB" id="9807740at2"/>
<dbReference type="Proteomes" id="UP000261704">
    <property type="component" value="Chromosome"/>
</dbReference>
<proteinExistence type="inferred from homology"/>
<feature type="region of interest" description="Disordered" evidence="8">
    <location>
        <begin position="66"/>
        <end position="99"/>
    </location>
</feature>
<comment type="function">
    <text evidence="7">Single strand-specific metallo-endoribonuclease involved in late-stage 70S ribosome quality control and in maturation of the 3' terminus of the 16S rRNA.</text>
</comment>
<dbReference type="GO" id="GO:0004222">
    <property type="term" value="F:metalloendopeptidase activity"/>
    <property type="evidence" value="ECO:0007669"/>
    <property type="project" value="InterPro"/>
</dbReference>
<dbReference type="InterPro" id="IPR020549">
    <property type="entry name" value="YbeY_CS"/>
</dbReference>
<evidence type="ECO:0000256" key="8">
    <source>
        <dbReference type="SAM" id="MobiDB-lite"/>
    </source>
</evidence>
<feature type="compositionally biased region" description="Pro residues" evidence="8">
    <location>
        <begin position="84"/>
        <end position="93"/>
    </location>
</feature>
<evidence type="ECO:0000256" key="4">
    <source>
        <dbReference type="ARBA" id="ARBA00022759"/>
    </source>
</evidence>
<dbReference type="NCBIfam" id="TIGR00043">
    <property type="entry name" value="rRNA maturation RNase YbeY"/>
    <property type="match status" value="1"/>
</dbReference>
<dbReference type="GO" id="GO:0006364">
    <property type="term" value="P:rRNA processing"/>
    <property type="evidence" value="ECO:0007669"/>
    <property type="project" value="UniProtKB-UniRule"/>
</dbReference>
<sequence length="171" mass="18768">METDLVGVNIEDERWHTLGIEALAQRACAATLQHLGIDPQYFEISLLACDDTRIADLNAEFRGKPAPTNVLSWPAQDRARPGEHPLPPEPDPSGMPEELGDIAISYDTCAREAAESGKDINDHVTHLLVHGVLHLLGYDHISDQDAAIMERLEGEVLGKLGISDPYRVQDT</sequence>
<dbReference type="EMBL" id="CP032125">
    <property type="protein sequence ID" value="AXX99672.1"/>
    <property type="molecule type" value="Genomic_DNA"/>
</dbReference>
<keyword evidence="3 7" id="KW-0479">Metal-binding</keyword>
<keyword evidence="4 7" id="KW-0255">Endonuclease</keyword>
<dbReference type="GO" id="GO:0005737">
    <property type="term" value="C:cytoplasm"/>
    <property type="evidence" value="ECO:0007669"/>
    <property type="project" value="UniProtKB-SubCell"/>
</dbReference>
<comment type="subcellular location">
    <subcellularLocation>
        <location evidence="7">Cytoplasm</location>
    </subcellularLocation>
</comment>
<evidence type="ECO:0000313" key="10">
    <source>
        <dbReference type="Proteomes" id="UP000261704"/>
    </source>
</evidence>
<dbReference type="RefSeq" id="WP_118944323.1">
    <property type="nucleotide sequence ID" value="NZ_CP032125.1"/>
</dbReference>
<dbReference type="HAMAP" id="MF_00009">
    <property type="entry name" value="Endoribonucl_YbeY"/>
    <property type="match status" value="1"/>
</dbReference>
<keyword evidence="2 7" id="KW-0540">Nuclease</keyword>
<evidence type="ECO:0000256" key="7">
    <source>
        <dbReference type="HAMAP-Rule" id="MF_00009"/>
    </source>
</evidence>
<dbReference type="GO" id="GO:0004521">
    <property type="term" value="F:RNA endonuclease activity"/>
    <property type="evidence" value="ECO:0007669"/>
    <property type="project" value="UniProtKB-UniRule"/>
</dbReference>
<keyword evidence="7" id="KW-0690">Ribosome biogenesis</keyword>
<accession>A0A347ULE4</accession>
<keyword evidence="7" id="KW-0698">rRNA processing</keyword>
<name>A0A347ULE4_9RHOB</name>
<evidence type="ECO:0000256" key="1">
    <source>
        <dbReference type="ARBA" id="ARBA00010875"/>
    </source>
</evidence>
<feature type="binding site" evidence="7">
    <location>
        <position position="130"/>
    </location>
    <ligand>
        <name>Zn(2+)</name>
        <dbReference type="ChEBI" id="CHEBI:29105"/>
        <note>catalytic</note>
    </ligand>
</feature>
<protein>
    <recommendedName>
        <fullName evidence="7">Endoribonuclease YbeY</fullName>
        <ecNumber evidence="7">3.1.-.-</ecNumber>
    </recommendedName>
</protein>
<comment type="similarity">
    <text evidence="1 7">Belongs to the endoribonuclease YbeY family.</text>
</comment>
<organism evidence="9 10">
    <name type="scientific">Profundibacter amoris</name>
    <dbReference type="NCBI Taxonomy" id="2171755"/>
    <lineage>
        <taxon>Bacteria</taxon>
        <taxon>Pseudomonadati</taxon>
        <taxon>Pseudomonadota</taxon>
        <taxon>Alphaproteobacteria</taxon>
        <taxon>Rhodobacterales</taxon>
        <taxon>Paracoccaceae</taxon>
        <taxon>Profundibacter</taxon>
    </lineage>
</organism>
<dbReference type="InterPro" id="IPR002036">
    <property type="entry name" value="YbeY"/>
</dbReference>
<dbReference type="Pfam" id="PF02130">
    <property type="entry name" value="YbeY"/>
    <property type="match status" value="1"/>
</dbReference>
<keyword evidence="6 7" id="KW-0862">Zinc</keyword>
<keyword evidence="5 7" id="KW-0378">Hydrolase</keyword>
<dbReference type="GO" id="GO:0008270">
    <property type="term" value="F:zinc ion binding"/>
    <property type="evidence" value="ECO:0007669"/>
    <property type="project" value="UniProtKB-UniRule"/>
</dbReference>
<evidence type="ECO:0000256" key="6">
    <source>
        <dbReference type="ARBA" id="ARBA00022833"/>
    </source>
</evidence>
<gene>
    <name evidence="7 9" type="primary">ybeY</name>
    <name evidence="9" type="ORF">BAR1_03325</name>
</gene>
<dbReference type="PROSITE" id="PS01306">
    <property type="entry name" value="UPF0054"/>
    <property type="match status" value="1"/>
</dbReference>
<keyword evidence="7" id="KW-0963">Cytoplasm</keyword>
<feature type="binding site" evidence="7">
    <location>
        <position position="140"/>
    </location>
    <ligand>
        <name>Zn(2+)</name>
        <dbReference type="ChEBI" id="CHEBI:29105"/>
        <note>catalytic</note>
    </ligand>
</feature>
<reference evidence="9 10" key="1">
    <citation type="submission" date="2018-09" db="EMBL/GenBank/DDBJ databases">
        <title>Profundibacter amoris BAR1 gen. nov., sp. nov., a new member of the Roseobacter clade isolated at Lokis Castle Vent Field on the Arctic Mid-Oceanic Ridge.</title>
        <authorList>
            <person name="Le Moine Bauer S."/>
            <person name="Sjoeberg A.G."/>
            <person name="L'Haridon S."/>
            <person name="Stokke R."/>
            <person name="Roalkvam I."/>
            <person name="Steen I.H."/>
            <person name="Dahle H."/>
        </authorList>
    </citation>
    <scope>NUCLEOTIDE SEQUENCE [LARGE SCALE GENOMIC DNA]</scope>
    <source>
        <strain evidence="9 10">BAR1</strain>
    </source>
</reference>
<dbReference type="AlphaFoldDB" id="A0A347ULE4"/>
<dbReference type="KEGG" id="pamo:BAR1_03325"/>
<dbReference type="PANTHER" id="PTHR46986:SF1">
    <property type="entry name" value="ENDORIBONUCLEASE YBEY, CHLOROPLASTIC"/>
    <property type="match status" value="1"/>
</dbReference>
<evidence type="ECO:0000256" key="2">
    <source>
        <dbReference type="ARBA" id="ARBA00022722"/>
    </source>
</evidence>
<evidence type="ECO:0000313" key="9">
    <source>
        <dbReference type="EMBL" id="AXX99672.1"/>
    </source>
</evidence>
<dbReference type="Gene3D" id="3.40.390.30">
    <property type="entry name" value="Metalloproteases ('zincins'), catalytic domain"/>
    <property type="match status" value="1"/>
</dbReference>
<dbReference type="EC" id="3.1.-.-" evidence="7"/>